<gene>
    <name evidence="1" type="ORF">M407DRAFT_208328</name>
</gene>
<sequence>MMSHRGLYEGAFRRMLQLIAQYLPNIVDLTIRLGSPISAEVLLDEIPKNTSISHLLLLEFGFAYSNSPASAPSAEFSPFVVDRWDRLCERLKELCPSLTNIKHTRRRTFICGTAALRSRLRRRDYL</sequence>
<evidence type="ECO:0000313" key="2">
    <source>
        <dbReference type="Proteomes" id="UP000054248"/>
    </source>
</evidence>
<dbReference type="AlphaFoldDB" id="A0A0C3L1P0"/>
<evidence type="ECO:0000313" key="1">
    <source>
        <dbReference type="EMBL" id="KIO15642.1"/>
    </source>
</evidence>
<accession>A0A0C3L1P0</accession>
<reference evidence="1 2" key="1">
    <citation type="submission" date="2014-04" db="EMBL/GenBank/DDBJ databases">
        <authorList>
            <consortium name="DOE Joint Genome Institute"/>
            <person name="Kuo A."/>
            <person name="Girlanda M."/>
            <person name="Perotto S."/>
            <person name="Kohler A."/>
            <person name="Nagy L.G."/>
            <person name="Floudas D."/>
            <person name="Copeland A."/>
            <person name="Barry K.W."/>
            <person name="Cichocki N."/>
            <person name="Veneault-Fourrey C."/>
            <person name="LaButti K."/>
            <person name="Lindquist E.A."/>
            <person name="Lipzen A."/>
            <person name="Lundell T."/>
            <person name="Morin E."/>
            <person name="Murat C."/>
            <person name="Sun H."/>
            <person name="Tunlid A."/>
            <person name="Henrissat B."/>
            <person name="Grigoriev I.V."/>
            <person name="Hibbett D.S."/>
            <person name="Martin F."/>
            <person name="Nordberg H.P."/>
            <person name="Cantor M.N."/>
            <person name="Hua S.X."/>
        </authorList>
    </citation>
    <scope>NUCLEOTIDE SEQUENCE [LARGE SCALE GENOMIC DNA]</scope>
    <source>
        <strain evidence="1 2">MUT 4182</strain>
    </source>
</reference>
<proteinExistence type="predicted"/>
<dbReference type="OrthoDB" id="3295618at2759"/>
<dbReference type="EMBL" id="KN823903">
    <property type="protein sequence ID" value="KIO15642.1"/>
    <property type="molecule type" value="Genomic_DNA"/>
</dbReference>
<name>A0A0C3L1P0_9AGAM</name>
<dbReference type="HOGENOM" id="CLU_162193_0_0_1"/>
<reference evidence="2" key="2">
    <citation type="submission" date="2015-01" db="EMBL/GenBank/DDBJ databases">
        <title>Evolutionary Origins and Diversification of the Mycorrhizal Mutualists.</title>
        <authorList>
            <consortium name="DOE Joint Genome Institute"/>
            <consortium name="Mycorrhizal Genomics Consortium"/>
            <person name="Kohler A."/>
            <person name="Kuo A."/>
            <person name="Nagy L.G."/>
            <person name="Floudas D."/>
            <person name="Copeland A."/>
            <person name="Barry K.W."/>
            <person name="Cichocki N."/>
            <person name="Veneault-Fourrey C."/>
            <person name="LaButti K."/>
            <person name="Lindquist E.A."/>
            <person name="Lipzen A."/>
            <person name="Lundell T."/>
            <person name="Morin E."/>
            <person name="Murat C."/>
            <person name="Riley R."/>
            <person name="Ohm R."/>
            <person name="Sun H."/>
            <person name="Tunlid A."/>
            <person name="Henrissat B."/>
            <person name="Grigoriev I.V."/>
            <person name="Hibbett D.S."/>
            <person name="Martin F."/>
        </authorList>
    </citation>
    <scope>NUCLEOTIDE SEQUENCE [LARGE SCALE GENOMIC DNA]</scope>
    <source>
        <strain evidence="2">MUT 4182</strain>
    </source>
</reference>
<protein>
    <submittedName>
        <fullName evidence="1">Uncharacterized protein</fullName>
    </submittedName>
</protein>
<keyword evidence="2" id="KW-1185">Reference proteome</keyword>
<dbReference type="Proteomes" id="UP000054248">
    <property type="component" value="Unassembled WGS sequence"/>
</dbReference>
<organism evidence="1 2">
    <name type="scientific">Tulasnella calospora MUT 4182</name>
    <dbReference type="NCBI Taxonomy" id="1051891"/>
    <lineage>
        <taxon>Eukaryota</taxon>
        <taxon>Fungi</taxon>
        <taxon>Dikarya</taxon>
        <taxon>Basidiomycota</taxon>
        <taxon>Agaricomycotina</taxon>
        <taxon>Agaricomycetes</taxon>
        <taxon>Cantharellales</taxon>
        <taxon>Tulasnellaceae</taxon>
        <taxon>Tulasnella</taxon>
    </lineage>
</organism>